<feature type="active site" description="Proton donor/acceptor" evidence="11">
    <location>
        <position position="140"/>
    </location>
</feature>
<evidence type="ECO:0000256" key="7">
    <source>
        <dbReference type="ARBA" id="ARBA00022989"/>
    </source>
</evidence>
<dbReference type="PANTHER" id="PTHR10896">
    <property type="entry name" value="GALACTOSYLGALACTOSYLXYLOSYLPROTEIN 3-BETA-GLUCURONOSYLTRANSFERASE BETA-1,3-GLUCURONYLTRANSFERASE"/>
    <property type="match status" value="1"/>
</dbReference>
<dbReference type="Proteomes" id="UP000694843">
    <property type="component" value="Unplaced"/>
</dbReference>
<keyword evidence="5" id="KW-0812">Transmembrane</keyword>
<dbReference type="GO" id="GO:0005975">
    <property type="term" value="P:carbohydrate metabolic process"/>
    <property type="evidence" value="ECO:0007669"/>
    <property type="project" value="TreeGrafter"/>
</dbReference>
<dbReference type="InterPro" id="IPR005027">
    <property type="entry name" value="Glyco_trans_43"/>
</dbReference>
<evidence type="ECO:0000313" key="15">
    <source>
        <dbReference type="RefSeq" id="XP_018007173.1"/>
    </source>
</evidence>
<dbReference type="PANTHER" id="PTHR10896:SF50">
    <property type="entry name" value="GALACTOSYLGALACTOSYLXYLOSYLPROTEIN 3-BETA-GLUCURONOSYLTRANSFERASE P"/>
    <property type="match status" value="1"/>
</dbReference>
<keyword evidence="13" id="KW-0333">Golgi apparatus</keyword>
<dbReference type="GO" id="GO:0015018">
    <property type="term" value="F:galactosylgalactosylxylosylprotein 3-beta-glucuronosyltransferase activity"/>
    <property type="evidence" value="ECO:0007669"/>
    <property type="project" value="UniProtKB-UniRule"/>
</dbReference>
<evidence type="ECO:0000256" key="5">
    <source>
        <dbReference type="ARBA" id="ARBA00022692"/>
    </source>
</evidence>
<dbReference type="GO" id="GO:0000139">
    <property type="term" value="C:Golgi membrane"/>
    <property type="evidence" value="ECO:0007669"/>
    <property type="project" value="UniProtKB-SubCell"/>
</dbReference>
<accession>A0A8B7N102</accession>
<keyword evidence="8" id="KW-0472">Membrane</keyword>
<keyword evidence="4 13" id="KW-0808">Transferase</keyword>
<dbReference type="Pfam" id="PF03360">
    <property type="entry name" value="Glyco_transf_43"/>
    <property type="match status" value="1"/>
</dbReference>
<proteinExistence type="inferred from homology"/>
<evidence type="ECO:0000256" key="8">
    <source>
        <dbReference type="ARBA" id="ARBA00023136"/>
    </source>
</evidence>
<keyword evidence="12 13" id="KW-0479">Metal-binding</keyword>
<evidence type="ECO:0000313" key="14">
    <source>
        <dbReference type="Proteomes" id="UP000694843"/>
    </source>
</evidence>
<protein>
    <recommendedName>
        <fullName evidence="3 13">Galactosylgalactosylxylosylprotein 3-beta-glucuronosyltransferase</fullName>
        <ecNumber evidence="3 13">2.4.1.135</ecNumber>
    </recommendedName>
</protein>
<dbReference type="AlphaFoldDB" id="A0A8B7N102"/>
<dbReference type="EC" id="2.4.1.135" evidence="3 13"/>
<gene>
    <name evidence="15" type="primary">LOC108664975</name>
</gene>
<dbReference type="SUPFAM" id="SSF53448">
    <property type="entry name" value="Nucleotide-diphospho-sugar transferases"/>
    <property type="match status" value="1"/>
</dbReference>
<keyword evidence="7" id="KW-1133">Transmembrane helix</keyword>
<dbReference type="Gene3D" id="3.90.550.10">
    <property type="entry name" value="Spore Coat Polysaccharide Biosynthesis Protein SpsA, Chain A"/>
    <property type="match status" value="1"/>
</dbReference>
<dbReference type="UniPathway" id="UPA00378"/>
<evidence type="ECO:0000256" key="1">
    <source>
        <dbReference type="ARBA" id="ARBA00004606"/>
    </source>
</evidence>
<evidence type="ECO:0000256" key="3">
    <source>
        <dbReference type="ARBA" id="ARBA00012641"/>
    </source>
</evidence>
<evidence type="ECO:0000256" key="12">
    <source>
        <dbReference type="PIRSR" id="PIRSR605027-3"/>
    </source>
</evidence>
<dbReference type="GeneID" id="108664975"/>
<evidence type="ECO:0000256" key="4">
    <source>
        <dbReference type="ARBA" id="ARBA00022679"/>
    </source>
</evidence>
<dbReference type="GO" id="GO:0046872">
    <property type="term" value="F:metal ion binding"/>
    <property type="evidence" value="ECO:0007669"/>
    <property type="project" value="UniProtKB-KW"/>
</dbReference>
<keyword evidence="14" id="KW-1185">Reference proteome</keyword>
<reference evidence="15" key="1">
    <citation type="submission" date="2025-08" db="UniProtKB">
        <authorList>
            <consortium name="RefSeq"/>
        </authorList>
    </citation>
    <scope>IDENTIFICATION</scope>
    <source>
        <tissue evidence="15">Whole organism</tissue>
    </source>
</reference>
<keyword evidence="12 13" id="KW-0464">Manganese</keyword>
<keyword evidence="9" id="KW-0325">Glycoprotein</keyword>
<dbReference type="RefSeq" id="XP_018007173.1">
    <property type="nucleotide sequence ID" value="XM_018151684.2"/>
</dbReference>
<dbReference type="InterPro" id="IPR029044">
    <property type="entry name" value="Nucleotide-diphossugar_trans"/>
</dbReference>
<feature type="binding site" evidence="12">
    <location>
        <position position="56"/>
    </location>
    <ligand>
        <name>Mn(2+)</name>
        <dbReference type="ChEBI" id="CHEBI:29035"/>
    </ligand>
</feature>
<evidence type="ECO:0000256" key="10">
    <source>
        <dbReference type="ARBA" id="ARBA00047979"/>
    </source>
</evidence>
<dbReference type="OMA" id="CFLTQFG"/>
<comment type="similarity">
    <text evidence="2 13">Belongs to the glycosyltransferase 43 family.</text>
</comment>
<evidence type="ECO:0000256" key="11">
    <source>
        <dbReference type="PIRSR" id="PIRSR605027-1"/>
    </source>
</evidence>
<evidence type="ECO:0000256" key="9">
    <source>
        <dbReference type="ARBA" id="ARBA00023180"/>
    </source>
</evidence>
<comment type="subcellular location">
    <subcellularLocation>
        <location evidence="13">Golgi apparatus membrane</location>
        <topology evidence="13">Single-pass type II membrane protein</topology>
    </subcellularLocation>
    <subcellularLocation>
        <location evidence="1">Membrane</location>
        <topology evidence="1">Single-pass type II membrane protein</topology>
    </subcellularLocation>
</comment>
<comment type="pathway">
    <text evidence="13">Protein modification; protein glycosylation.</text>
</comment>
<name>A0A8B7N102_HYAAZ</name>
<dbReference type="KEGG" id="hazt:108664975"/>
<dbReference type="GO" id="GO:0050650">
    <property type="term" value="P:chondroitin sulfate proteoglycan biosynthetic process"/>
    <property type="evidence" value="ECO:0007669"/>
    <property type="project" value="TreeGrafter"/>
</dbReference>
<evidence type="ECO:0000256" key="2">
    <source>
        <dbReference type="ARBA" id="ARBA00007706"/>
    </source>
</evidence>
<sequence>MFIVFGLPFTHLATPMPPVYRHVTYVPRGVANRRAALAWLQDNAVPESVLYFLDDDNAIDVRLLEQIRFTEKVSMFPVGLIGKLSVSSPVLNKEGKVIGFYDGWPAGRKFQVDMAGFAINMAYLNKQPRVTMPYSAGFEEDGFLKSLNVKFEDIEPLANGCSEVLVWHTRTVKNPTRNIKPGREHAADNIQRLLRNMQKMGIVR</sequence>
<comment type="cofactor">
    <cofactor evidence="12 13">
        <name>Mn(2+)</name>
        <dbReference type="ChEBI" id="CHEBI:29035"/>
    </cofactor>
</comment>
<keyword evidence="6 13" id="KW-0735">Signal-anchor</keyword>
<comment type="catalytic activity">
    <reaction evidence="10 13">
        <text>3-O-(beta-D-galactosyl-(1-&gt;3)-beta-D-galactosyl-(1-&gt;4)-beta-D-xylosyl)-L-seryl-[protein] + UDP-alpha-D-glucuronate = 3-O-(beta-D-GlcA-(1-&gt;3)-beta-D-Gal-(1-&gt;3)-beta-D-Gal-(1-&gt;4)-beta-D-Xyl)-L-seryl-[protein] + UDP + H(+)</text>
        <dbReference type="Rhea" id="RHEA:24168"/>
        <dbReference type="Rhea" id="RHEA-COMP:12571"/>
        <dbReference type="Rhea" id="RHEA-COMP:12573"/>
        <dbReference type="ChEBI" id="CHEBI:15378"/>
        <dbReference type="ChEBI" id="CHEBI:58052"/>
        <dbReference type="ChEBI" id="CHEBI:58223"/>
        <dbReference type="ChEBI" id="CHEBI:132090"/>
        <dbReference type="ChEBI" id="CHEBI:132093"/>
        <dbReference type="EC" id="2.4.1.135"/>
    </reaction>
</comment>
<organism evidence="14 15">
    <name type="scientific">Hyalella azteca</name>
    <name type="common">Amphipod</name>
    <dbReference type="NCBI Taxonomy" id="294128"/>
    <lineage>
        <taxon>Eukaryota</taxon>
        <taxon>Metazoa</taxon>
        <taxon>Ecdysozoa</taxon>
        <taxon>Arthropoda</taxon>
        <taxon>Crustacea</taxon>
        <taxon>Multicrustacea</taxon>
        <taxon>Malacostraca</taxon>
        <taxon>Eumalacostraca</taxon>
        <taxon>Peracarida</taxon>
        <taxon>Amphipoda</taxon>
        <taxon>Senticaudata</taxon>
        <taxon>Talitrida</taxon>
        <taxon>Talitroidea</taxon>
        <taxon>Hyalellidae</taxon>
        <taxon>Hyalella</taxon>
    </lineage>
</organism>
<evidence type="ECO:0000256" key="13">
    <source>
        <dbReference type="RuleBase" id="RU363127"/>
    </source>
</evidence>
<evidence type="ECO:0000256" key="6">
    <source>
        <dbReference type="ARBA" id="ARBA00022968"/>
    </source>
</evidence>
<dbReference type="OrthoDB" id="675023at2759"/>